<keyword evidence="1" id="KW-1133">Transmembrane helix</keyword>
<reference evidence="2 3" key="1">
    <citation type="submission" date="2020-09" db="EMBL/GenBank/DDBJ databases">
        <title>Complete genomes of bradyrhizobia occurring on native shrubby legumes in Australia.</title>
        <authorList>
            <person name="Lafay B."/>
        </authorList>
    </citation>
    <scope>NUCLEOTIDE SEQUENCE [LARGE SCALE GENOMIC DNA]</scope>
    <source>
        <strain evidence="2 3">BDV5040</strain>
    </source>
</reference>
<gene>
    <name evidence="2" type="ORF">IC761_08180</name>
</gene>
<organism evidence="2 3">
    <name type="scientific">Bradyrhizobium commune</name>
    <dbReference type="NCBI Taxonomy" id="83627"/>
    <lineage>
        <taxon>Bacteria</taxon>
        <taxon>Pseudomonadati</taxon>
        <taxon>Pseudomonadota</taxon>
        <taxon>Alphaproteobacteria</taxon>
        <taxon>Hyphomicrobiales</taxon>
        <taxon>Nitrobacteraceae</taxon>
        <taxon>Bradyrhizobium</taxon>
    </lineage>
</organism>
<feature type="transmembrane region" description="Helical" evidence="1">
    <location>
        <begin position="12"/>
        <end position="31"/>
    </location>
</feature>
<name>A0A7S9D8M4_9BRAD</name>
<evidence type="ECO:0000313" key="2">
    <source>
        <dbReference type="EMBL" id="QPF93234.1"/>
    </source>
</evidence>
<evidence type="ECO:0000313" key="3">
    <source>
        <dbReference type="Proteomes" id="UP000594621"/>
    </source>
</evidence>
<keyword evidence="1" id="KW-0812">Transmembrane</keyword>
<dbReference type="Proteomes" id="UP000594621">
    <property type="component" value="Chromosome"/>
</dbReference>
<accession>A0A7S9D8M4</accession>
<sequence>MSSNMWIRQIHRWLSIAFTLAVSANIVALIMQVQATWIGLMAFVPLIPLLATGLYLFAQPYVGRRSAASSEARS</sequence>
<dbReference type="AlphaFoldDB" id="A0A7S9D8M4"/>
<evidence type="ECO:0000256" key="1">
    <source>
        <dbReference type="SAM" id="Phobius"/>
    </source>
</evidence>
<keyword evidence="1" id="KW-0472">Membrane</keyword>
<keyword evidence="3" id="KW-1185">Reference proteome</keyword>
<dbReference type="EMBL" id="CP061379">
    <property type="protein sequence ID" value="QPF93234.1"/>
    <property type="molecule type" value="Genomic_DNA"/>
</dbReference>
<feature type="transmembrane region" description="Helical" evidence="1">
    <location>
        <begin position="37"/>
        <end position="58"/>
    </location>
</feature>
<dbReference type="KEGG" id="bcou:IC761_08180"/>
<protein>
    <submittedName>
        <fullName evidence="2">Uncharacterized protein</fullName>
    </submittedName>
</protein>
<proteinExistence type="predicted"/>